<dbReference type="Pfam" id="PF01453">
    <property type="entry name" value="B_lectin"/>
    <property type="match status" value="1"/>
</dbReference>
<dbReference type="SUPFAM" id="SSF51110">
    <property type="entry name" value="alpha-D-mannose-specific plant lectins"/>
    <property type="match status" value="1"/>
</dbReference>
<dbReference type="STRING" id="2094558.A0A314XPN9"/>
<dbReference type="PANTHER" id="PTHR32444:SF235">
    <property type="entry name" value="OS01G0783900 PROTEIN"/>
    <property type="match status" value="1"/>
</dbReference>
<reference evidence="5 6" key="1">
    <citation type="submission" date="2018-02" db="EMBL/GenBank/DDBJ databases">
        <title>Draft genome of wild Prunus yedoensis var. nudiflora.</title>
        <authorList>
            <person name="Baek S."/>
            <person name="Kim J.-H."/>
            <person name="Choi K."/>
            <person name="Kim G.-B."/>
            <person name="Cho A."/>
            <person name="Jang H."/>
            <person name="Shin C.-H."/>
            <person name="Yu H.-J."/>
            <person name="Mun J.-H."/>
        </authorList>
    </citation>
    <scope>NUCLEOTIDE SEQUENCE [LARGE SCALE GENOMIC DNA]</scope>
    <source>
        <strain evidence="6">cv. Jeju island</strain>
        <tissue evidence="5">Leaf</tissue>
    </source>
</reference>
<dbReference type="PROSITE" id="PS50927">
    <property type="entry name" value="BULB_LECTIN"/>
    <property type="match status" value="1"/>
</dbReference>
<evidence type="ECO:0000259" key="4">
    <source>
        <dbReference type="PROSITE" id="PS50927"/>
    </source>
</evidence>
<dbReference type="SMART" id="SM00108">
    <property type="entry name" value="B_lectin"/>
    <property type="match status" value="1"/>
</dbReference>
<dbReference type="Proteomes" id="UP000250321">
    <property type="component" value="Unassembled WGS sequence"/>
</dbReference>
<sequence length="213" mass="23306">MKVDTTTSRLPRAKHICLAPCIMFISNLSWFANRMLSSIFSSYALLLLCFSHHLFCSATARDTLTSRNDPIRDDGSEGLVSAGGRFELGFFTPSSTGAGRSGNGRYVGIWYHQLTPRTPGTVVWVSNRDKPVPANSTGVFAINKGNLHVLDATTGEYYWSAKASSSALNPMVKLMDSGNLVLSYGNDRLAVNNILWQSFESPTDTFIPGMPNE</sequence>
<accession>A0A314XPN9</accession>
<evidence type="ECO:0000313" key="5">
    <source>
        <dbReference type="EMBL" id="PQP94228.1"/>
    </source>
</evidence>
<dbReference type="InterPro" id="IPR001480">
    <property type="entry name" value="Bulb-type_lectin_dom"/>
</dbReference>
<dbReference type="CDD" id="cd00028">
    <property type="entry name" value="B_lectin"/>
    <property type="match status" value="1"/>
</dbReference>
<organism evidence="5 6">
    <name type="scientific">Prunus yedoensis var. nudiflora</name>
    <dbReference type="NCBI Taxonomy" id="2094558"/>
    <lineage>
        <taxon>Eukaryota</taxon>
        <taxon>Viridiplantae</taxon>
        <taxon>Streptophyta</taxon>
        <taxon>Embryophyta</taxon>
        <taxon>Tracheophyta</taxon>
        <taxon>Spermatophyta</taxon>
        <taxon>Magnoliopsida</taxon>
        <taxon>eudicotyledons</taxon>
        <taxon>Gunneridae</taxon>
        <taxon>Pentapetalae</taxon>
        <taxon>rosids</taxon>
        <taxon>fabids</taxon>
        <taxon>Rosales</taxon>
        <taxon>Rosaceae</taxon>
        <taxon>Amygdaloideae</taxon>
        <taxon>Amygdaleae</taxon>
        <taxon>Prunus</taxon>
    </lineage>
</organism>
<proteinExistence type="predicted"/>
<feature type="domain" description="Bulb-type lectin" evidence="4">
    <location>
        <begin position="64"/>
        <end position="195"/>
    </location>
</feature>
<dbReference type="AlphaFoldDB" id="A0A314XPN9"/>
<evidence type="ECO:0000313" key="6">
    <source>
        <dbReference type="Proteomes" id="UP000250321"/>
    </source>
</evidence>
<evidence type="ECO:0000256" key="3">
    <source>
        <dbReference type="ARBA" id="ARBA00023180"/>
    </source>
</evidence>
<name>A0A314XPN9_PRUYE</name>
<dbReference type="Gene3D" id="2.90.10.10">
    <property type="entry name" value="Bulb-type lectin domain"/>
    <property type="match status" value="1"/>
</dbReference>
<evidence type="ECO:0000256" key="2">
    <source>
        <dbReference type="ARBA" id="ARBA00023157"/>
    </source>
</evidence>
<dbReference type="EMBL" id="PJQY01002367">
    <property type="protein sequence ID" value="PQP94228.1"/>
    <property type="molecule type" value="Genomic_DNA"/>
</dbReference>
<comment type="caution">
    <text evidence="5">The sequence shown here is derived from an EMBL/GenBank/DDBJ whole genome shotgun (WGS) entry which is preliminary data.</text>
</comment>
<evidence type="ECO:0000256" key="1">
    <source>
        <dbReference type="ARBA" id="ARBA00022729"/>
    </source>
</evidence>
<keyword evidence="2" id="KW-1015">Disulfide bond</keyword>
<keyword evidence="1" id="KW-0732">Signal</keyword>
<keyword evidence="6" id="KW-1185">Reference proteome</keyword>
<dbReference type="OrthoDB" id="1166245at2759"/>
<gene>
    <name evidence="5" type="ORF">Pyn_11722</name>
</gene>
<dbReference type="PANTHER" id="PTHR32444">
    <property type="entry name" value="BULB-TYPE LECTIN DOMAIN-CONTAINING PROTEIN"/>
    <property type="match status" value="1"/>
</dbReference>
<keyword evidence="3" id="KW-0325">Glycoprotein</keyword>
<protein>
    <recommendedName>
        <fullName evidence="4">Bulb-type lectin domain-containing protein</fullName>
    </recommendedName>
</protein>
<dbReference type="InterPro" id="IPR036426">
    <property type="entry name" value="Bulb-type_lectin_dom_sf"/>
</dbReference>